<reference evidence="1 2" key="1">
    <citation type="submission" date="2016-09" db="EMBL/GenBank/DDBJ databases">
        <title>Complete genome of Desulfosporosinus sp. OL.</title>
        <authorList>
            <person name="Mardanov A."/>
            <person name="Beletsky A."/>
            <person name="Panova A."/>
            <person name="Karnachuk O."/>
            <person name="Ravin N."/>
        </authorList>
    </citation>
    <scope>NUCLEOTIDE SEQUENCE [LARGE SCALE GENOMIC DNA]</scope>
    <source>
        <strain evidence="1 2">OL</strain>
    </source>
</reference>
<protein>
    <submittedName>
        <fullName evidence="1">Uncharacterized protein</fullName>
    </submittedName>
</protein>
<dbReference type="Proteomes" id="UP000186102">
    <property type="component" value="Unassembled WGS sequence"/>
</dbReference>
<keyword evidence="2" id="KW-1185">Reference proteome</keyword>
<accession>A0A1Q8QRY3</accession>
<name>A0A1Q8QRY3_9FIRM</name>
<proteinExistence type="predicted"/>
<dbReference type="AlphaFoldDB" id="A0A1Q8QRY3"/>
<evidence type="ECO:0000313" key="1">
    <source>
        <dbReference type="EMBL" id="OLN30111.1"/>
    </source>
</evidence>
<sequence>MKGVEMGISKNLFLHQGGNLSCRWTMGGVTVNRAGNFSL</sequence>
<dbReference type="STRING" id="1888891.DSOL_3243"/>
<gene>
    <name evidence="1" type="ORF">DSOL_3243</name>
</gene>
<comment type="caution">
    <text evidence="1">The sequence shown here is derived from an EMBL/GenBank/DDBJ whole genome shotgun (WGS) entry which is preliminary data.</text>
</comment>
<organism evidence="1 2">
    <name type="scientific">Desulfosporosinus metallidurans</name>
    <dbReference type="NCBI Taxonomy" id="1888891"/>
    <lineage>
        <taxon>Bacteria</taxon>
        <taxon>Bacillati</taxon>
        <taxon>Bacillota</taxon>
        <taxon>Clostridia</taxon>
        <taxon>Eubacteriales</taxon>
        <taxon>Desulfitobacteriaceae</taxon>
        <taxon>Desulfosporosinus</taxon>
    </lineage>
</organism>
<evidence type="ECO:0000313" key="2">
    <source>
        <dbReference type="Proteomes" id="UP000186102"/>
    </source>
</evidence>
<dbReference type="EMBL" id="MLBF01000027">
    <property type="protein sequence ID" value="OLN30111.1"/>
    <property type="molecule type" value="Genomic_DNA"/>
</dbReference>